<dbReference type="Proteomes" id="UP000010552">
    <property type="component" value="Unassembled WGS sequence"/>
</dbReference>
<accession>L5KEI4</accession>
<evidence type="ECO:0000313" key="3">
    <source>
        <dbReference type="Proteomes" id="UP000010552"/>
    </source>
</evidence>
<proteinExistence type="predicted"/>
<evidence type="ECO:0000256" key="1">
    <source>
        <dbReference type="SAM" id="MobiDB-lite"/>
    </source>
</evidence>
<feature type="region of interest" description="Disordered" evidence="1">
    <location>
        <begin position="65"/>
        <end position="129"/>
    </location>
</feature>
<feature type="compositionally biased region" description="Low complexity" evidence="1">
    <location>
        <begin position="29"/>
        <end position="43"/>
    </location>
</feature>
<sequence length="129" mass="14019">MGFHVGATPSVLVSAFGPPHGDYRHGHCTPETPTPSQTSNPPQGESPVLLQIPWQRWQRRASLSGGPRVLCAPPADGGRGVLVPQRHTRFSTRRERFSGKEEEDGVTCRVDDYSSDSLLQIDPSSSSGR</sequence>
<protein>
    <submittedName>
        <fullName evidence="2">Uncharacterized protein</fullName>
    </submittedName>
</protein>
<keyword evidence="3" id="KW-1185">Reference proteome</keyword>
<evidence type="ECO:0000313" key="2">
    <source>
        <dbReference type="EMBL" id="ELK09965.1"/>
    </source>
</evidence>
<feature type="region of interest" description="Disordered" evidence="1">
    <location>
        <begin position="15"/>
        <end position="47"/>
    </location>
</feature>
<dbReference type="AlphaFoldDB" id="L5KEI4"/>
<reference evidence="3" key="1">
    <citation type="journal article" date="2013" name="Science">
        <title>Comparative analysis of bat genomes provides insight into the evolution of flight and immunity.</title>
        <authorList>
            <person name="Zhang G."/>
            <person name="Cowled C."/>
            <person name="Shi Z."/>
            <person name="Huang Z."/>
            <person name="Bishop-Lilly K.A."/>
            <person name="Fang X."/>
            <person name="Wynne J.W."/>
            <person name="Xiong Z."/>
            <person name="Baker M.L."/>
            <person name="Zhao W."/>
            <person name="Tachedjian M."/>
            <person name="Zhu Y."/>
            <person name="Zhou P."/>
            <person name="Jiang X."/>
            <person name="Ng J."/>
            <person name="Yang L."/>
            <person name="Wu L."/>
            <person name="Xiao J."/>
            <person name="Feng Y."/>
            <person name="Chen Y."/>
            <person name="Sun X."/>
            <person name="Zhang Y."/>
            <person name="Marsh G.A."/>
            <person name="Crameri G."/>
            <person name="Broder C.C."/>
            <person name="Frey K.G."/>
            <person name="Wang L.F."/>
            <person name="Wang J."/>
        </authorList>
    </citation>
    <scope>NUCLEOTIDE SEQUENCE [LARGE SCALE GENOMIC DNA]</scope>
</reference>
<feature type="compositionally biased region" description="Polar residues" evidence="1">
    <location>
        <begin position="115"/>
        <end position="129"/>
    </location>
</feature>
<gene>
    <name evidence="2" type="ORF">PAL_GLEAN10013242</name>
</gene>
<organism evidence="2 3">
    <name type="scientific">Pteropus alecto</name>
    <name type="common">Black flying fox</name>
    <dbReference type="NCBI Taxonomy" id="9402"/>
    <lineage>
        <taxon>Eukaryota</taxon>
        <taxon>Metazoa</taxon>
        <taxon>Chordata</taxon>
        <taxon>Craniata</taxon>
        <taxon>Vertebrata</taxon>
        <taxon>Euteleostomi</taxon>
        <taxon>Mammalia</taxon>
        <taxon>Eutheria</taxon>
        <taxon>Laurasiatheria</taxon>
        <taxon>Chiroptera</taxon>
        <taxon>Yinpterochiroptera</taxon>
        <taxon>Pteropodoidea</taxon>
        <taxon>Pteropodidae</taxon>
        <taxon>Pteropodinae</taxon>
        <taxon>Pteropus</taxon>
    </lineage>
</organism>
<dbReference type="InParanoid" id="L5KEI4"/>
<name>L5KEI4_PTEAL</name>
<dbReference type="EMBL" id="KB030789">
    <property type="protein sequence ID" value="ELK09965.1"/>
    <property type="molecule type" value="Genomic_DNA"/>
</dbReference>